<dbReference type="InterPro" id="IPR036148">
    <property type="entry name" value="MmgE/PrpD_sf"/>
</dbReference>
<dbReference type="InterPro" id="IPR042188">
    <property type="entry name" value="MmgE/PrpD_sf_2"/>
</dbReference>
<sequence>MNARNDIEQRARAGQTIAQQLAAFTTSLDLNDVPAAVRERAKHLMLDSIGLAYATIGLPYATSTLAAMQELGDGSATVFGHAQKLALRDAMLLNGLLIHSLDFDDTHARGVIHSTASALPVAFNLAERENASGADLLTAYLCAMEVSTRVGAAAKSGFHNTGFHPTGLVAAFGCALGAARLLGLSAEQAQHAQGIALSMASGSLEFLQDGAWTKRLHPGWAAVAGTTAATLAKHGYIGPGAPYEGRFGLYSLYMKTPVSADDLALATAGLGEAWEIDGVALKPIPACHFTHASSDAAIALHRAHGLAASDIERVVVRVPGPTIPIICEPVENKQKPSNSYDAQFSIPYIVATGLLHGRFTLDDLDPAALADEAVRALAARVTHEADPETTFPQHYTGEVTIHTRDGRTLTHREAVNRGSADRPLSNADIVAKFYDNAQRNVSRGAAERICEAVLSLDRLSARELAQALGAAR</sequence>
<organism evidence="4 5">
    <name type="scientific">Paraburkholderia acidisoli</name>
    <dbReference type="NCBI Taxonomy" id="2571748"/>
    <lineage>
        <taxon>Bacteria</taxon>
        <taxon>Pseudomonadati</taxon>
        <taxon>Pseudomonadota</taxon>
        <taxon>Betaproteobacteria</taxon>
        <taxon>Burkholderiales</taxon>
        <taxon>Burkholderiaceae</taxon>
        <taxon>Paraburkholderia</taxon>
    </lineage>
</organism>
<evidence type="ECO:0000313" key="4">
    <source>
        <dbReference type="EMBL" id="QGZ63187.1"/>
    </source>
</evidence>
<dbReference type="RefSeq" id="WP_158952180.1">
    <property type="nucleotide sequence ID" value="NZ_CP046914.1"/>
</dbReference>
<dbReference type="Pfam" id="PF19305">
    <property type="entry name" value="MmgE_PrpD_C"/>
    <property type="match status" value="1"/>
</dbReference>
<feature type="domain" description="MmgE/PrpD C-terminal" evidence="3">
    <location>
        <begin position="285"/>
        <end position="457"/>
    </location>
</feature>
<dbReference type="Gene3D" id="3.30.1330.120">
    <property type="entry name" value="2-methylcitrate dehydratase PrpD"/>
    <property type="match status" value="1"/>
</dbReference>
<dbReference type="EMBL" id="CP046914">
    <property type="protein sequence ID" value="QGZ63187.1"/>
    <property type="molecule type" value="Genomic_DNA"/>
</dbReference>
<dbReference type="SUPFAM" id="SSF103378">
    <property type="entry name" value="2-methylcitrate dehydratase PrpD"/>
    <property type="match status" value="1"/>
</dbReference>
<dbReference type="KEGG" id="pacs:FAZ98_15385"/>
<comment type="similarity">
    <text evidence="1">Belongs to the PrpD family.</text>
</comment>
<dbReference type="OrthoDB" id="9797528at2"/>
<dbReference type="Proteomes" id="UP000433577">
    <property type="component" value="Chromosome 2"/>
</dbReference>
<dbReference type="AlphaFoldDB" id="A0A7Z2JF99"/>
<dbReference type="InterPro" id="IPR045337">
    <property type="entry name" value="MmgE_PrpD_C"/>
</dbReference>
<dbReference type="Pfam" id="PF03972">
    <property type="entry name" value="MmgE_PrpD_N"/>
    <property type="match status" value="1"/>
</dbReference>
<evidence type="ECO:0000259" key="2">
    <source>
        <dbReference type="Pfam" id="PF03972"/>
    </source>
</evidence>
<dbReference type="InterPro" id="IPR045336">
    <property type="entry name" value="MmgE_PrpD_N"/>
</dbReference>
<gene>
    <name evidence="4" type="ORF">FAZ98_15385</name>
</gene>
<evidence type="ECO:0000313" key="5">
    <source>
        <dbReference type="Proteomes" id="UP000433577"/>
    </source>
</evidence>
<feature type="domain" description="MmgE/PrpD N-terminal" evidence="2">
    <location>
        <begin position="19"/>
        <end position="256"/>
    </location>
</feature>
<dbReference type="GO" id="GO:0016829">
    <property type="term" value="F:lyase activity"/>
    <property type="evidence" value="ECO:0007669"/>
    <property type="project" value="InterPro"/>
</dbReference>
<protein>
    <submittedName>
        <fullName evidence="4">MmgE/PrpD family protein</fullName>
    </submittedName>
</protein>
<reference evidence="4 5" key="1">
    <citation type="submission" date="2019-12" db="EMBL/GenBank/DDBJ databases">
        <title>Paraburkholderia acidiphila 7Q-K02 sp. nov and Paraburkholderia acidisoli DHF22 sp. nov., two strains isolated from forest soil.</title>
        <authorList>
            <person name="Gao Z."/>
            <person name="Qiu L."/>
        </authorList>
    </citation>
    <scope>NUCLEOTIDE SEQUENCE [LARGE SCALE GENOMIC DNA]</scope>
    <source>
        <strain evidence="4 5">DHF22</strain>
    </source>
</reference>
<accession>A0A7Z2JF99</accession>
<dbReference type="PANTHER" id="PTHR16943:SF8">
    <property type="entry name" value="2-METHYLCITRATE DEHYDRATASE"/>
    <property type="match status" value="1"/>
</dbReference>
<dbReference type="InterPro" id="IPR005656">
    <property type="entry name" value="MmgE_PrpD"/>
</dbReference>
<evidence type="ECO:0000259" key="3">
    <source>
        <dbReference type="Pfam" id="PF19305"/>
    </source>
</evidence>
<dbReference type="Gene3D" id="1.10.4100.10">
    <property type="entry name" value="2-methylcitrate dehydratase PrpD"/>
    <property type="match status" value="1"/>
</dbReference>
<dbReference type="InterPro" id="IPR042183">
    <property type="entry name" value="MmgE/PrpD_sf_1"/>
</dbReference>
<proteinExistence type="inferred from homology"/>
<dbReference type="PANTHER" id="PTHR16943">
    <property type="entry name" value="2-METHYLCITRATE DEHYDRATASE-RELATED"/>
    <property type="match status" value="1"/>
</dbReference>
<name>A0A7Z2JF99_9BURK</name>
<evidence type="ECO:0000256" key="1">
    <source>
        <dbReference type="ARBA" id="ARBA00006174"/>
    </source>
</evidence>
<keyword evidence="5" id="KW-1185">Reference proteome</keyword>